<dbReference type="InterPro" id="IPR011060">
    <property type="entry name" value="RibuloseP-bd_barrel"/>
</dbReference>
<evidence type="ECO:0000313" key="11">
    <source>
        <dbReference type="Proteomes" id="UP000004095"/>
    </source>
</evidence>
<dbReference type="HAMAP" id="MF_00134_B">
    <property type="entry name" value="IGPS_B"/>
    <property type="match status" value="1"/>
</dbReference>
<keyword evidence="5 8" id="KW-0822">Tryptophan biosynthesis</keyword>
<dbReference type="NCBIfam" id="NF001377">
    <property type="entry name" value="PRK00278.2-4"/>
    <property type="match status" value="1"/>
</dbReference>
<dbReference type="InterPro" id="IPR001468">
    <property type="entry name" value="Indole-3-GlycerolPSynthase_CS"/>
</dbReference>
<organism evidence="10 11">
    <name type="scientific">Microscilla marina ATCC 23134</name>
    <dbReference type="NCBI Taxonomy" id="313606"/>
    <lineage>
        <taxon>Bacteria</taxon>
        <taxon>Pseudomonadati</taxon>
        <taxon>Bacteroidota</taxon>
        <taxon>Cytophagia</taxon>
        <taxon>Cytophagales</taxon>
        <taxon>Microscillaceae</taxon>
        <taxon>Microscilla</taxon>
    </lineage>
</organism>
<dbReference type="RefSeq" id="WP_002694445.1">
    <property type="nucleotide sequence ID" value="NZ_AAWS01000005.1"/>
</dbReference>
<protein>
    <recommendedName>
        <fullName evidence="8">Indole-3-glycerol phosphate synthase</fullName>
        <shortName evidence="8">IGPS</shortName>
        <ecNumber evidence="8">4.1.1.48</ecNumber>
    </recommendedName>
</protein>
<accession>A1ZFH3</accession>
<dbReference type="InterPro" id="IPR013798">
    <property type="entry name" value="Indole-3-glycerol_P_synth_dom"/>
</dbReference>
<keyword evidence="6 8" id="KW-0057">Aromatic amino acid biosynthesis</keyword>
<comment type="catalytic activity">
    <reaction evidence="1 8">
        <text>1-(2-carboxyphenylamino)-1-deoxy-D-ribulose 5-phosphate + H(+) = (1S,2R)-1-C-(indol-3-yl)glycerol 3-phosphate + CO2 + H2O</text>
        <dbReference type="Rhea" id="RHEA:23476"/>
        <dbReference type="ChEBI" id="CHEBI:15377"/>
        <dbReference type="ChEBI" id="CHEBI:15378"/>
        <dbReference type="ChEBI" id="CHEBI:16526"/>
        <dbReference type="ChEBI" id="CHEBI:58613"/>
        <dbReference type="ChEBI" id="CHEBI:58866"/>
        <dbReference type="EC" id="4.1.1.48"/>
    </reaction>
</comment>
<dbReference type="EMBL" id="AAWS01000005">
    <property type="protein sequence ID" value="EAY30747.1"/>
    <property type="molecule type" value="Genomic_DNA"/>
</dbReference>
<dbReference type="GO" id="GO:0004640">
    <property type="term" value="F:phosphoribosylanthranilate isomerase activity"/>
    <property type="evidence" value="ECO:0007669"/>
    <property type="project" value="TreeGrafter"/>
</dbReference>
<keyword evidence="7 8" id="KW-0456">Lyase</keyword>
<dbReference type="Pfam" id="PF00218">
    <property type="entry name" value="IGPS"/>
    <property type="match status" value="1"/>
</dbReference>
<dbReference type="Gene3D" id="3.20.20.70">
    <property type="entry name" value="Aldolase class I"/>
    <property type="match status" value="1"/>
</dbReference>
<evidence type="ECO:0000313" key="10">
    <source>
        <dbReference type="EMBL" id="EAY30747.1"/>
    </source>
</evidence>
<dbReference type="Proteomes" id="UP000004095">
    <property type="component" value="Unassembled WGS sequence"/>
</dbReference>
<evidence type="ECO:0000256" key="4">
    <source>
        <dbReference type="ARBA" id="ARBA00022793"/>
    </source>
</evidence>
<name>A1ZFH3_MICM2</name>
<proteinExistence type="inferred from homology"/>
<comment type="caution">
    <text evidence="10">The sequence shown here is derived from an EMBL/GenBank/DDBJ whole genome shotgun (WGS) entry which is preliminary data.</text>
</comment>
<sequence length="270" mass="29837">MNILEEIVVRKRTEVAGAKRNTPVSELEASPFFKREIISLKSSIEQRHSPAIIAEFKRRSPSKGEINSRVKPAQIAKDYQNAGVTAMSVLTDTVSFGGATHDLIMARQQVNIPLLRKDFMIDPYQIIEAKAIGADAILLIAACLSPNQLKELAQTAQQYGLDVLMEVHSQAELESHLNKYVSIVGVNNRNLKTFDVSIDTSLKLAELIPNEFVKISESGLKSAKEIVTLHKVGYQGFLIGETFMKSSDPGKSCQEFLQSIDQLLNPKATL</sequence>
<dbReference type="OrthoDB" id="9804217at2"/>
<evidence type="ECO:0000256" key="6">
    <source>
        <dbReference type="ARBA" id="ARBA00023141"/>
    </source>
</evidence>
<evidence type="ECO:0000256" key="1">
    <source>
        <dbReference type="ARBA" id="ARBA00001633"/>
    </source>
</evidence>
<dbReference type="GO" id="GO:0004425">
    <property type="term" value="F:indole-3-glycerol-phosphate synthase activity"/>
    <property type="evidence" value="ECO:0007669"/>
    <property type="project" value="UniProtKB-UniRule"/>
</dbReference>
<reference evidence="10 11" key="1">
    <citation type="submission" date="2007-01" db="EMBL/GenBank/DDBJ databases">
        <authorList>
            <person name="Haygood M."/>
            <person name="Podell S."/>
            <person name="Anderson C."/>
            <person name="Hopkinson B."/>
            <person name="Roe K."/>
            <person name="Barbeau K."/>
            <person name="Gaasterland T."/>
            <person name="Ferriera S."/>
            <person name="Johnson J."/>
            <person name="Kravitz S."/>
            <person name="Beeson K."/>
            <person name="Sutton G."/>
            <person name="Rogers Y.-H."/>
            <person name="Friedman R."/>
            <person name="Frazier M."/>
            <person name="Venter J.C."/>
        </authorList>
    </citation>
    <scope>NUCLEOTIDE SEQUENCE [LARGE SCALE GENOMIC DNA]</scope>
    <source>
        <strain evidence="10 11">ATCC 23134</strain>
    </source>
</reference>
<evidence type="ECO:0000259" key="9">
    <source>
        <dbReference type="Pfam" id="PF00218"/>
    </source>
</evidence>
<dbReference type="GO" id="GO:0000162">
    <property type="term" value="P:L-tryptophan biosynthetic process"/>
    <property type="evidence" value="ECO:0007669"/>
    <property type="project" value="UniProtKB-UniRule"/>
</dbReference>
<dbReference type="CDD" id="cd00331">
    <property type="entry name" value="IGPS"/>
    <property type="match status" value="1"/>
</dbReference>
<dbReference type="InterPro" id="IPR013785">
    <property type="entry name" value="Aldolase_TIM"/>
</dbReference>
<dbReference type="AlphaFoldDB" id="A1ZFH3"/>
<dbReference type="PANTHER" id="PTHR22854:SF2">
    <property type="entry name" value="INDOLE-3-GLYCEROL-PHOSPHATE SYNTHASE"/>
    <property type="match status" value="1"/>
</dbReference>
<dbReference type="InterPro" id="IPR045186">
    <property type="entry name" value="Indole-3-glycerol_P_synth"/>
</dbReference>
<gene>
    <name evidence="8" type="primary">trpC</name>
    <name evidence="10" type="ORF">M23134_01071</name>
</gene>
<feature type="domain" description="Indole-3-glycerol phosphate synthase" evidence="9">
    <location>
        <begin position="4"/>
        <end position="255"/>
    </location>
</feature>
<dbReference type="PANTHER" id="PTHR22854">
    <property type="entry name" value="TRYPTOPHAN BIOSYNTHESIS PROTEIN"/>
    <property type="match status" value="1"/>
</dbReference>
<dbReference type="eggNOG" id="COG0134">
    <property type="taxonomic scope" value="Bacteria"/>
</dbReference>
<evidence type="ECO:0000256" key="2">
    <source>
        <dbReference type="ARBA" id="ARBA00004696"/>
    </source>
</evidence>
<evidence type="ECO:0000256" key="8">
    <source>
        <dbReference type="HAMAP-Rule" id="MF_00134"/>
    </source>
</evidence>
<keyword evidence="4 8" id="KW-0210">Decarboxylase</keyword>
<dbReference type="EC" id="4.1.1.48" evidence="8"/>
<dbReference type="SUPFAM" id="SSF51366">
    <property type="entry name" value="Ribulose-phoshate binding barrel"/>
    <property type="match status" value="1"/>
</dbReference>
<keyword evidence="3 8" id="KW-0028">Amino-acid biosynthesis</keyword>
<dbReference type="PROSITE" id="PS00614">
    <property type="entry name" value="IGPS"/>
    <property type="match status" value="1"/>
</dbReference>
<comment type="pathway">
    <text evidence="2 8">Amino-acid biosynthesis; L-tryptophan biosynthesis; L-tryptophan from chorismate: step 4/5.</text>
</comment>
<comment type="similarity">
    <text evidence="8">Belongs to the TrpC family.</text>
</comment>
<dbReference type="FunFam" id="3.20.20.70:FF:000024">
    <property type="entry name" value="Indole-3-glycerol phosphate synthase"/>
    <property type="match status" value="1"/>
</dbReference>
<evidence type="ECO:0000256" key="7">
    <source>
        <dbReference type="ARBA" id="ARBA00023239"/>
    </source>
</evidence>
<evidence type="ECO:0000256" key="5">
    <source>
        <dbReference type="ARBA" id="ARBA00022822"/>
    </source>
</evidence>
<keyword evidence="11" id="KW-1185">Reference proteome</keyword>
<evidence type="ECO:0000256" key="3">
    <source>
        <dbReference type="ARBA" id="ARBA00022605"/>
    </source>
</evidence>
<dbReference type="UniPathway" id="UPA00035">
    <property type="reaction ID" value="UER00043"/>
</dbReference>